<evidence type="ECO:0000256" key="4">
    <source>
        <dbReference type="ARBA" id="ARBA00023180"/>
    </source>
</evidence>
<comment type="subcellular location">
    <subcellularLocation>
        <location evidence="1">Membrane</location>
    </subcellularLocation>
</comment>
<keyword evidence="3 5" id="KW-0472">Membrane</keyword>
<dbReference type="AlphaFoldDB" id="A0A6I9NZK5"/>
<dbReference type="PANTHER" id="PTHR12080">
    <property type="entry name" value="SIGNALING LYMPHOCYTIC ACTIVATION MOLECULE"/>
    <property type="match status" value="1"/>
</dbReference>
<gene>
    <name evidence="7" type="primary">LOC104957618</name>
</gene>
<reference evidence="7" key="1">
    <citation type="submission" date="2025-08" db="UniProtKB">
        <authorList>
            <consortium name="RefSeq"/>
        </authorList>
    </citation>
    <scope>IDENTIFICATION</scope>
    <source>
        <tissue evidence="7">Muscle</tissue>
    </source>
</reference>
<proteinExistence type="predicted"/>
<accession>A0A6I9NZK5</accession>
<dbReference type="PANTHER" id="PTHR12080:SF48">
    <property type="entry name" value="IMMUNOGLOBULIN SUBTYPE DOMAIN-CONTAINING PROTEIN"/>
    <property type="match status" value="1"/>
</dbReference>
<evidence type="ECO:0000256" key="3">
    <source>
        <dbReference type="ARBA" id="ARBA00023136"/>
    </source>
</evidence>
<evidence type="ECO:0000256" key="1">
    <source>
        <dbReference type="ARBA" id="ARBA00004370"/>
    </source>
</evidence>
<keyword evidence="2" id="KW-0732">Signal</keyword>
<keyword evidence="5" id="KW-1133">Transmembrane helix</keyword>
<dbReference type="GO" id="GO:0016020">
    <property type="term" value="C:membrane"/>
    <property type="evidence" value="ECO:0007669"/>
    <property type="project" value="UniProtKB-SubCell"/>
</dbReference>
<dbReference type="OrthoDB" id="6353782at2759"/>
<feature type="transmembrane region" description="Helical" evidence="5">
    <location>
        <begin position="236"/>
        <end position="260"/>
    </location>
</feature>
<dbReference type="Gene3D" id="2.60.40.10">
    <property type="entry name" value="Immunoglobulins"/>
    <property type="match status" value="1"/>
</dbReference>
<dbReference type="InterPro" id="IPR015631">
    <property type="entry name" value="CD2/SLAM_rcpt"/>
</dbReference>
<keyword evidence="4" id="KW-0325">Glycoprotein</keyword>
<dbReference type="SUPFAM" id="SSF48726">
    <property type="entry name" value="Immunoglobulin"/>
    <property type="match status" value="1"/>
</dbReference>
<dbReference type="Proteomes" id="UP000504611">
    <property type="component" value="Unplaced"/>
</dbReference>
<name>A0A6I9NZK5_9TELE</name>
<organism evidence="6 7">
    <name type="scientific">Notothenia coriiceps</name>
    <name type="common">black rockcod</name>
    <dbReference type="NCBI Taxonomy" id="8208"/>
    <lineage>
        <taxon>Eukaryota</taxon>
        <taxon>Metazoa</taxon>
        <taxon>Chordata</taxon>
        <taxon>Craniata</taxon>
        <taxon>Vertebrata</taxon>
        <taxon>Euteleostomi</taxon>
        <taxon>Actinopterygii</taxon>
        <taxon>Neopterygii</taxon>
        <taxon>Teleostei</taxon>
        <taxon>Neoteleostei</taxon>
        <taxon>Acanthomorphata</taxon>
        <taxon>Eupercaria</taxon>
        <taxon>Perciformes</taxon>
        <taxon>Notothenioidei</taxon>
        <taxon>Nototheniidae</taxon>
        <taxon>Notothenia</taxon>
    </lineage>
</organism>
<dbReference type="GeneID" id="104957618"/>
<evidence type="ECO:0000256" key="2">
    <source>
        <dbReference type="ARBA" id="ARBA00022729"/>
    </source>
</evidence>
<dbReference type="InterPro" id="IPR013783">
    <property type="entry name" value="Ig-like_fold"/>
</dbReference>
<keyword evidence="6" id="KW-1185">Reference proteome</keyword>
<evidence type="ECO:0000256" key="5">
    <source>
        <dbReference type="SAM" id="Phobius"/>
    </source>
</evidence>
<keyword evidence="5" id="KW-0812">Transmembrane</keyword>
<evidence type="ECO:0000313" key="6">
    <source>
        <dbReference type="Proteomes" id="UP000504611"/>
    </source>
</evidence>
<dbReference type="InterPro" id="IPR036179">
    <property type="entry name" value="Ig-like_dom_sf"/>
</dbReference>
<protein>
    <recommendedName>
        <fullName evidence="8">Immunoglobulin subtype domain-containing protein</fullName>
    </recommendedName>
</protein>
<dbReference type="RefSeq" id="XP_010783564.1">
    <property type="nucleotide sequence ID" value="XM_010785262.1"/>
</dbReference>
<evidence type="ECO:0008006" key="8">
    <source>
        <dbReference type="Google" id="ProtNLM"/>
    </source>
</evidence>
<dbReference type="KEGG" id="ncc:104957618"/>
<sequence>MVCALCLQPSKVSLTLTFPVEKIKMFLLLSFTWIIAGITAEIRPAMHYRVKNSSICLHIKSSGYQKEEWLFEKELIVLSKNITPMYKDKVYYNPTNSSLCITKLNETDSGTYTFSFINSVLNRKTETHKLIVEETVPRPFIRSSPLHFNLSADSCNITVNCSVQGDWVCSVCDDNSCITSQRALFSKVNITIFLHNRVIVCSVNNNVSKSNVSESMEGMCFGKSNPEPEVTSKLHIVILICIALCVSLCAFAVCVAKRLFQTECIQKQTSPARIIQSQPSEEQPNSVQRVSSSTSSQACYENVDDALPCQTSSPNISPREELGSKREVDTVYSVLERHNTTSHQGKSIEETIGHQAKHEATTSQEQPSQVDTVYSLLQKKTNVKS</sequence>
<evidence type="ECO:0000313" key="7">
    <source>
        <dbReference type="RefSeq" id="XP_010783564.1"/>
    </source>
</evidence>